<dbReference type="Proteomes" id="UP000028524">
    <property type="component" value="Unassembled WGS sequence"/>
</dbReference>
<proteinExistence type="predicted"/>
<name>A0A084R0X4_STAC4</name>
<dbReference type="InParanoid" id="A0A084R0X4"/>
<dbReference type="AlphaFoldDB" id="A0A084R0X4"/>
<reference evidence="1 2" key="1">
    <citation type="journal article" date="2014" name="BMC Genomics">
        <title>Comparative genome sequencing reveals chemotype-specific gene clusters in the toxigenic black mold Stachybotrys.</title>
        <authorList>
            <person name="Semeiks J."/>
            <person name="Borek D."/>
            <person name="Otwinowski Z."/>
            <person name="Grishin N.V."/>
        </authorList>
    </citation>
    <scope>NUCLEOTIDE SEQUENCE [LARGE SCALE GENOMIC DNA]</scope>
    <source>
        <strain evidence="1 2">IBT 40285</strain>
    </source>
</reference>
<dbReference type="STRING" id="1283841.A0A084R0X4"/>
<protein>
    <submittedName>
        <fullName evidence="1">Uncharacterized protein</fullName>
    </submittedName>
</protein>
<accession>A0A084R0X4</accession>
<evidence type="ECO:0000313" key="2">
    <source>
        <dbReference type="Proteomes" id="UP000028524"/>
    </source>
</evidence>
<dbReference type="HOGENOM" id="CLU_706318_0_0_1"/>
<dbReference type="EMBL" id="KL659351">
    <property type="protein sequence ID" value="KFA69859.1"/>
    <property type="molecule type" value="Genomic_DNA"/>
</dbReference>
<keyword evidence="2" id="KW-1185">Reference proteome</keyword>
<dbReference type="OrthoDB" id="3034003at2759"/>
<sequence>MLIPQEDVLLKKGLIVGVRDNPGIGFRNHTVPIDLVHGGTWSEDLTWLEPVTSCIDTNLTIEIRTLDSIEDWAAEETVYLVDKGALRDLDVRALQTRPWGDNQTLDLFGRAYKAARMYNVLVANSLNVSPPLPLGEDTISRLDTQVGVLNSTLNMDDIIFSIYNPDLIKIREIKGLKDEYYDRNQSVVPPSDFVDQYEDGNICRGFYILDDTSIDWRATNITNPAVECGFLIGAGRSTRAVDDKDLSPPIDGLEIMQKNIYVCASGTKASIKTVDFRYNGTAWHLTNLKIERISDKEYPSEQSKPLWAVEYSEPWRITFDPLWGIVNNSYEATEGFHTMRSDKLWLPAPVTSGSLFGSRNGMDSLAAVDADTALDRYSPSFIPSQPFAFSS</sequence>
<gene>
    <name evidence="1" type="ORF">S40285_08424</name>
</gene>
<organism evidence="1 2">
    <name type="scientific">Stachybotrys chlorohalonatus (strain IBT 40285)</name>
    <dbReference type="NCBI Taxonomy" id="1283841"/>
    <lineage>
        <taxon>Eukaryota</taxon>
        <taxon>Fungi</taxon>
        <taxon>Dikarya</taxon>
        <taxon>Ascomycota</taxon>
        <taxon>Pezizomycotina</taxon>
        <taxon>Sordariomycetes</taxon>
        <taxon>Hypocreomycetidae</taxon>
        <taxon>Hypocreales</taxon>
        <taxon>Stachybotryaceae</taxon>
        <taxon>Stachybotrys</taxon>
    </lineage>
</organism>
<evidence type="ECO:0000313" key="1">
    <source>
        <dbReference type="EMBL" id="KFA69859.1"/>
    </source>
</evidence>